<protein>
    <submittedName>
        <fullName evidence="3">Uncharacterized protein</fullName>
    </submittedName>
</protein>
<sequence length="131" mass="15094">MADGTSNLKVLGMVDLHIKVNHMITTIKATVVRSLFTDCIIGTDYIKKYGLKVDAGEETVTICKQKQGTTIPMVKQDQPLYVPLRLKQTTKIPPQQRRSLTEEQRIQRNRLNSRRRRDGDFRRISQPKEIS</sequence>
<accession>A0A8S2M586</accession>
<evidence type="ECO:0000256" key="1">
    <source>
        <dbReference type="SAM" id="MobiDB-lite"/>
    </source>
</evidence>
<feature type="compositionally biased region" description="Polar residues" evidence="1">
    <location>
        <begin position="87"/>
        <end position="98"/>
    </location>
</feature>
<evidence type="ECO:0000313" key="2">
    <source>
        <dbReference type="EMBL" id="CAF1142207.1"/>
    </source>
</evidence>
<name>A0A8S2M586_9BILA</name>
<reference evidence="3" key="1">
    <citation type="submission" date="2021-02" db="EMBL/GenBank/DDBJ databases">
        <authorList>
            <person name="Nowell W R."/>
        </authorList>
    </citation>
    <scope>NUCLEOTIDE SEQUENCE</scope>
</reference>
<dbReference type="Proteomes" id="UP000677228">
    <property type="component" value="Unassembled WGS sequence"/>
</dbReference>
<dbReference type="InterPro" id="IPR021109">
    <property type="entry name" value="Peptidase_aspartic_dom_sf"/>
</dbReference>
<proteinExistence type="predicted"/>
<dbReference type="EMBL" id="CAJOBA010027028">
    <property type="protein sequence ID" value="CAF3939047.1"/>
    <property type="molecule type" value="Genomic_DNA"/>
</dbReference>
<dbReference type="AlphaFoldDB" id="A0A8S2M586"/>
<feature type="compositionally biased region" description="Basic residues" evidence="1">
    <location>
        <begin position="107"/>
        <end position="116"/>
    </location>
</feature>
<dbReference type="Gene3D" id="2.40.70.10">
    <property type="entry name" value="Acid Proteases"/>
    <property type="match status" value="1"/>
</dbReference>
<comment type="caution">
    <text evidence="3">The sequence shown here is derived from an EMBL/GenBank/DDBJ whole genome shotgun (WGS) entry which is preliminary data.</text>
</comment>
<organism evidence="3 4">
    <name type="scientific">Didymodactylos carnosus</name>
    <dbReference type="NCBI Taxonomy" id="1234261"/>
    <lineage>
        <taxon>Eukaryota</taxon>
        <taxon>Metazoa</taxon>
        <taxon>Spiralia</taxon>
        <taxon>Gnathifera</taxon>
        <taxon>Rotifera</taxon>
        <taxon>Eurotatoria</taxon>
        <taxon>Bdelloidea</taxon>
        <taxon>Philodinida</taxon>
        <taxon>Philodinidae</taxon>
        <taxon>Didymodactylos</taxon>
    </lineage>
</organism>
<evidence type="ECO:0000313" key="4">
    <source>
        <dbReference type="Proteomes" id="UP000682733"/>
    </source>
</evidence>
<dbReference type="Proteomes" id="UP000682733">
    <property type="component" value="Unassembled WGS sequence"/>
</dbReference>
<feature type="region of interest" description="Disordered" evidence="1">
    <location>
        <begin position="86"/>
        <end position="131"/>
    </location>
</feature>
<dbReference type="EMBL" id="CAJNOK010011523">
    <property type="protein sequence ID" value="CAF1142207.1"/>
    <property type="molecule type" value="Genomic_DNA"/>
</dbReference>
<gene>
    <name evidence="2" type="ORF">OVA965_LOCUS21183</name>
    <name evidence="3" type="ORF">TMI583_LOCUS21770</name>
</gene>
<evidence type="ECO:0000313" key="3">
    <source>
        <dbReference type="EMBL" id="CAF3939047.1"/>
    </source>
</evidence>